<keyword evidence="7" id="KW-0735">Signal-anchor</keyword>
<sequence length="386" mass="44455">MKNIHRGRLAILLTSGISTFLFVRHYANSDQPTASYDPIVEETPSQNNTKYILLYTSYFDFINWDRSKKTKGPDFFRSTKCPVTDCVITSQPDLLPSIDSFDALVFNAAERWPQPKPALRSPSQLYVAAILESPAHTTHVLEKDGDFFNLTMTYRLDSDVPWSYGQLAEINGAVVGPSERALWLKSGFRNYANQTLLGLVRNKTKMAAQYVSHCGAISGRDKLVKEIQKSVQVDVFGNCGPMRCPLGSPRCSRMLTDEYRFYFAFENSLCRDYVTEKLFNAMDNYVIPVVFGGADYTKFVPPHSVINVQDFKTVKELVNRLKFLADNPEEYVKYFWWKEHYRVVRNLPFCELCRVLHGSGGKPRYYEDIRTWWYEDACQVKAKIEF</sequence>
<dbReference type="EMBL" id="JBEHCU010002417">
    <property type="protein sequence ID" value="KAL1402851.1"/>
    <property type="molecule type" value="Genomic_DNA"/>
</dbReference>
<evidence type="ECO:0000259" key="13">
    <source>
        <dbReference type="Pfam" id="PF00852"/>
    </source>
</evidence>
<dbReference type="Gene3D" id="3.40.50.11660">
    <property type="entry name" value="Glycosyl transferase family 10, C-terminal domain"/>
    <property type="match status" value="1"/>
</dbReference>
<keyword evidence="5 12" id="KW-0808">Transferase</keyword>
<protein>
    <recommendedName>
        <fullName evidence="12">Fucosyltransferase</fullName>
        <ecNumber evidence="12">2.4.1.-</ecNumber>
    </recommendedName>
</protein>
<feature type="domain" description="Fucosyltransferase N-terminal" evidence="14">
    <location>
        <begin position="48"/>
        <end position="165"/>
    </location>
</feature>
<evidence type="ECO:0000256" key="11">
    <source>
        <dbReference type="ARBA" id="ARBA00023180"/>
    </source>
</evidence>
<keyword evidence="10" id="KW-0472">Membrane</keyword>
<evidence type="ECO:0000256" key="5">
    <source>
        <dbReference type="ARBA" id="ARBA00022679"/>
    </source>
</evidence>
<dbReference type="PANTHER" id="PTHR48438">
    <property type="entry name" value="ALPHA-(1,3)-FUCOSYLTRANSFERASE C-RELATED"/>
    <property type="match status" value="1"/>
</dbReference>
<comment type="caution">
    <text evidence="15">The sequence shown here is derived from an EMBL/GenBank/DDBJ whole genome shotgun (WGS) entry which is preliminary data.</text>
</comment>
<evidence type="ECO:0000256" key="4">
    <source>
        <dbReference type="ARBA" id="ARBA00022676"/>
    </source>
</evidence>
<keyword evidence="9 12" id="KW-0333">Golgi apparatus</keyword>
<comment type="pathway">
    <text evidence="2">Protein modification; protein glycosylation.</text>
</comment>
<evidence type="ECO:0000256" key="10">
    <source>
        <dbReference type="ARBA" id="ARBA00023136"/>
    </source>
</evidence>
<dbReference type="InterPro" id="IPR001503">
    <property type="entry name" value="Glyco_trans_10"/>
</dbReference>
<evidence type="ECO:0000259" key="14">
    <source>
        <dbReference type="Pfam" id="PF17039"/>
    </source>
</evidence>
<dbReference type="Pfam" id="PF00852">
    <property type="entry name" value="Glyco_transf_10"/>
    <property type="match status" value="1"/>
</dbReference>
<evidence type="ECO:0000256" key="3">
    <source>
        <dbReference type="ARBA" id="ARBA00008919"/>
    </source>
</evidence>
<evidence type="ECO:0000256" key="12">
    <source>
        <dbReference type="RuleBase" id="RU003832"/>
    </source>
</evidence>
<evidence type="ECO:0000256" key="1">
    <source>
        <dbReference type="ARBA" id="ARBA00004447"/>
    </source>
</evidence>
<organism evidence="15 16">
    <name type="scientific">Culex pipiens pipiens</name>
    <name type="common">Northern house mosquito</name>
    <dbReference type="NCBI Taxonomy" id="38569"/>
    <lineage>
        <taxon>Eukaryota</taxon>
        <taxon>Metazoa</taxon>
        <taxon>Ecdysozoa</taxon>
        <taxon>Arthropoda</taxon>
        <taxon>Hexapoda</taxon>
        <taxon>Insecta</taxon>
        <taxon>Pterygota</taxon>
        <taxon>Neoptera</taxon>
        <taxon>Endopterygota</taxon>
        <taxon>Diptera</taxon>
        <taxon>Nematocera</taxon>
        <taxon>Culicoidea</taxon>
        <taxon>Culicidae</taxon>
        <taxon>Culicinae</taxon>
        <taxon>Culicini</taxon>
        <taxon>Culex</taxon>
        <taxon>Culex</taxon>
    </lineage>
</organism>
<keyword evidence="11" id="KW-0325">Glycoprotein</keyword>
<feature type="domain" description="Fucosyltransferase C-terminal" evidence="13">
    <location>
        <begin position="201"/>
        <end position="372"/>
    </location>
</feature>
<keyword evidence="4 12" id="KW-0328">Glycosyltransferase</keyword>
<dbReference type="InterPro" id="IPR031481">
    <property type="entry name" value="Glyco_tran_10_N"/>
</dbReference>
<dbReference type="Pfam" id="PF17039">
    <property type="entry name" value="Glyco_tran_10_N"/>
    <property type="match status" value="1"/>
</dbReference>
<name>A0ABD1DSV9_CULPP</name>
<proteinExistence type="inferred from homology"/>
<accession>A0ABD1DSV9</accession>
<gene>
    <name evidence="15" type="ORF">pipiens_005894</name>
</gene>
<dbReference type="PANTHER" id="PTHR48438:SF1">
    <property type="entry name" value="ALPHA-(1,3)-FUCOSYLTRANSFERASE C-RELATED"/>
    <property type="match status" value="1"/>
</dbReference>
<dbReference type="SUPFAM" id="SSF53756">
    <property type="entry name" value="UDP-Glycosyltransferase/glycogen phosphorylase"/>
    <property type="match status" value="1"/>
</dbReference>
<evidence type="ECO:0000313" key="16">
    <source>
        <dbReference type="Proteomes" id="UP001562425"/>
    </source>
</evidence>
<evidence type="ECO:0000256" key="7">
    <source>
        <dbReference type="ARBA" id="ARBA00022968"/>
    </source>
</evidence>
<dbReference type="GO" id="GO:0032580">
    <property type="term" value="C:Golgi cisterna membrane"/>
    <property type="evidence" value="ECO:0007669"/>
    <property type="project" value="UniProtKB-SubCell"/>
</dbReference>
<dbReference type="GO" id="GO:0008417">
    <property type="term" value="F:fucosyltransferase activity"/>
    <property type="evidence" value="ECO:0007669"/>
    <property type="project" value="UniProtKB-ARBA"/>
</dbReference>
<comment type="similarity">
    <text evidence="3 12">Belongs to the glycosyltransferase 10 family.</text>
</comment>
<dbReference type="AlphaFoldDB" id="A0ABD1DSV9"/>
<evidence type="ECO:0000256" key="6">
    <source>
        <dbReference type="ARBA" id="ARBA00022692"/>
    </source>
</evidence>
<dbReference type="InterPro" id="IPR055270">
    <property type="entry name" value="Glyco_tran_10_C"/>
</dbReference>
<keyword evidence="8" id="KW-1133">Transmembrane helix</keyword>
<evidence type="ECO:0000256" key="2">
    <source>
        <dbReference type="ARBA" id="ARBA00004922"/>
    </source>
</evidence>
<dbReference type="InterPro" id="IPR038577">
    <property type="entry name" value="GT10-like_C_sf"/>
</dbReference>
<evidence type="ECO:0000256" key="9">
    <source>
        <dbReference type="ARBA" id="ARBA00023034"/>
    </source>
</evidence>
<evidence type="ECO:0000256" key="8">
    <source>
        <dbReference type="ARBA" id="ARBA00022989"/>
    </source>
</evidence>
<dbReference type="Proteomes" id="UP001562425">
    <property type="component" value="Unassembled WGS sequence"/>
</dbReference>
<dbReference type="EC" id="2.4.1.-" evidence="12"/>
<comment type="subcellular location">
    <subcellularLocation>
        <location evidence="1 12">Golgi apparatus</location>
        <location evidence="1 12">Golgi stack membrane</location>
        <topology evidence="1 12">Single-pass type II membrane protein</topology>
    </subcellularLocation>
</comment>
<reference evidence="15 16" key="1">
    <citation type="submission" date="2024-05" db="EMBL/GenBank/DDBJ databases">
        <title>Culex pipiens pipiens assembly and annotation.</title>
        <authorList>
            <person name="Alout H."/>
            <person name="Durand T."/>
        </authorList>
    </citation>
    <scope>NUCLEOTIDE SEQUENCE [LARGE SCALE GENOMIC DNA]</scope>
    <source>
        <strain evidence="15">HA-2024</strain>
        <tissue evidence="15">Whole body</tissue>
    </source>
</reference>
<evidence type="ECO:0000313" key="15">
    <source>
        <dbReference type="EMBL" id="KAL1402851.1"/>
    </source>
</evidence>
<dbReference type="FunFam" id="3.40.50.11660:FF:000006">
    <property type="entry name" value="Alpha-(1,3)-fucosyltransferase C"/>
    <property type="match status" value="1"/>
</dbReference>
<keyword evidence="16" id="KW-1185">Reference proteome</keyword>
<keyword evidence="6 12" id="KW-0812">Transmembrane</keyword>